<gene>
    <name evidence="2" type="ORF">Pflav_023040</name>
</gene>
<dbReference type="Pfam" id="PF00156">
    <property type="entry name" value="Pribosyltran"/>
    <property type="match status" value="1"/>
</dbReference>
<dbReference type="RefSeq" id="WP_173035921.1">
    <property type="nucleotide sequence ID" value="NZ_AP022870.1"/>
</dbReference>
<reference evidence="2 3" key="2">
    <citation type="submission" date="2020-03" db="EMBL/GenBank/DDBJ databases">
        <authorList>
            <person name="Ichikawa N."/>
            <person name="Kimura A."/>
            <person name="Kitahashi Y."/>
            <person name="Uohara A."/>
        </authorList>
    </citation>
    <scope>NUCLEOTIDE SEQUENCE [LARGE SCALE GENOMIC DNA]</scope>
    <source>
        <strain evidence="2 3">NBRC 107702</strain>
    </source>
</reference>
<dbReference type="AlphaFoldDB" id="A0A6F8XPY4"/>
<protein>
    <submittedName>
        <fullName evidence="2">Phosphoribosyltransferase</fullName>
    </submittedName>
</protein>
<evidence type="ECO:0000259" key="1">
    <source>
        <dbReference type="Pfam" id="PF00156"/>
    </source>
</evidence>
<sequence>MRESQFTDRDEAGRVLAEAVTTRAPELVGQGTLVLGLPRGGVPVARYVAEALDGELDVLVARKIGMPGQPELGIGAVTAGGPAVFDHRSLYQFGLDPERLEPEVERERAEAQRRLLRYRGDRPPPRVEGRPVVIVDDGLATGVTARAALRAIRAREPSRLDFAAPVCAAQAAPLLSEEADDVYCVMQPADFVAVGEWYTDFAQLTDADVEEALAAALHRARR</sequence>
<dbReference type="InterPro" id="IPR000836">
    <property type="entry name" value="PRTase_dom"/>
</dbReference>
<evidence type="ECO:0000313" key="2">
    <source>
        <dbReference type="EMBL" id="BCB75894.1"/>
    </source>
</evidence>
<reference evidence="2 3" key="1">
    <citation type="submission" date="2020-03" db="EMBL/GenBank/DDBJ databases">
        <title>Whole genome shotgun sequence of Phytohabitans flavus NBRC 107702.</title>
        <authorList>
            <person name="Komaki H."/>
            <person name="Tamura T."/>
        </authorList>
    </citation>
    <scope>NUCLEOTIDE SEQUENCE [LARGE SCALE GENOMIC DNA]</scope>
    <source>
        <strain evidence="2 3">NBRC 107702</strain>
    </source>
</reference>
<organism evidence="2 3">
    <name type="scientific">Phytohabitans flavus</name>
    <dbReference type="NCBI Taxonomy" id="1076124"/>
    <lineage>
        <taxon>Bacteria</taxon>
        <taxon>Bacillati</taxon>
        <taxon>Actinomycetota</taxon>
        <taxon>Actinomycetes</taxon>
        <taxon>Micromonosporales</taxon>
        <taxon>Micromonosporaceae</taxon>
    </lineage>
</organism>
<dbReference type="KEGG" id="pfla:Pflav_023040"/>
<keyword evidence="2" id="KW-0808">Transferase</keyword>
<evidence type="ECO:0000313" key="3">
    <source>
        <dbReference type="Proteomes" id="UP000502508"/>
    </source>
</evidence>
<dbReference type="GO" id="GO:0016757">
    <property type="term" value="F:glycosyltransferase activity"/>
    <property type="evidence" value="ECO:0007669"/>
    <property type="project" value="UniProtKB-KW"/>
</dbReference>
<dbReference type="CDD" id="cd06223">
    <property type="entry name" value="PRTases_typeI"/>
    <property type="match status" value="1"/>
</dbReference>
<proteinExistence type="predicted"/>
<feature type="domain" description="Phosphoribosyltransferase" evidence="1">
    <location>
        <begin position="31"/>
        <end position="184"/>
    </location>
</feature>
<dbReference type="EMBL" id="AP022870">
    <property type="protein sequence ID" value="BCB75894.1"/>
    <property type="molecule type" value="Genomic_DNA"/>
</dbReference>
<dbReference type="SUPFAM" id="SSF53271">
    <property type="entry name" value="PRTase-like"/>
    <property type="match status" value="1"/>
</dbReference>
<dbReference type="Proteomes" id="UP000502508">
    <property type="component" value="Chromosome"/>
</dbReference>
<name>A0A6F8XPY4_9ACTN</name>
<accession>A0A6F8XPY4</accession>
<keyword evidence="2" id="KW-0328">Glycosyltransferase</keyword>
<keyword evidence="3" id="KW-1185">Reference proteome</keyword>
<dbReference type="InterPro" id="IPR029057">
    <property type="entry name" value="PRTase-like"/>
</dbReference>
<dbReference type="Gene3D" id="3.40.50.2020">
    <property type="match status" value="1"/>
</dbReference>
<dbReference type="Gene3D" id="3.30.1310.20">
    <property type="entry name" value="PRTase-like"/>
    <property type="match status" value="1"/>
</dbReference>